<dbReference type="GO" id="GO:0031072">
    <property type="term" value="F:heat shock protein binding"/>
    <property type="evidence" value="ECO:0000318"/>
    <property type="project" value="GO_Central"/>
</dbReference>
<evidence type="ECO:0000313" key="4">
    <source>
        <dbReference type="EMBL" id="EDO42458.1"/>
    </source>
</evidence>
<reference evidence="4 5" key="1">
    <citation type="journal article" date="2007" name="Science">
        <title>Sea anemone genome reveals ancestral eumetazoan gene repertoire and genomic organization.</title>
        <authorList>
            <person name="Putnam N.H."/>
            <person name="Srivastava M."/>
            <person name="Hellsten U."/>
            <person name="Dirks B."/>
            <person name="Chapman J."/>
            <person name="Salamov A."/>
            <person name="Terry A."/>
            <person name="Shapiro H."/>
            <person name="Lindquist E."/>
            <person name="Kapitonov V.V."/>
            <person name="Jurka J."/>
            <person name="Genikhovich G."/>
            <person name="Grigoriev I.V."/>
            <person name="Lucas S.M."/>
            <person name="Steele R.E."/>
            <person name="Finnerty J.R."/>
            <person name="Technau U."/>
            <person name="Martindale M.Q."/>
            <person name="Rokhsar D.S."/>
        </authorList>
    </citation>
    <scope>NUCLEOTIDE SEQUENCE [LARGE SCALE GENOMIC DNA]</scope>
    <source>
        <strain evidence="5">CH2 X CH6</strain>
    </source>
</reference>
<dbReference type="FunFam" id="1.10.287.110:FF:000035">
    <property type="entry name" value="DnaJ homolog subfamily C member 9"/>
    <property type="match status" value="1"/>
</dbReference>
<keyword evidence="1" id="KW-0597">Phosphoprotein</keyword>
<dbReference type="eggNOG" id="KOG0719">
    <property type="taxonomic scope" value="Eukaryota"/>
</dbReference>
<dbReference type="GO" id="GO:0005737">
    <property type="term" value="C:cytoplasm"/>
    <property type="evidence" value="ECO:0000318"/>
    <property type="project" value="GO_Central"/>
</dbReference>
<dbReference type="PROSITE" id="PS50076">
    <property type="entry name" value="DNAJ_2"/>
    <property type="match status" value="1"/>
</dbReference>
<dbReference type="PANTHER" id="PTHR44144:SF1">
    <property type="entry name" value="DNAJ HOMOLOG SUBFAMILY C MEMBER 9"/>
    <property type="match status" value="1"/>
</dbReference>
<evidence type="ECO:0000256" key="2">
    <source>
        <dbReference type="SAM" id="MobiDB-lite"/>
    </source>
</evidence>
<dbReference type="Pfam" id="PF00226">
    <property type="entry name" value="DnaJ"/>
    <property type="match status" value="1"/>
</dbReference>
<evidence type="ECO:0000256" key="1">
    <source>
        <dbReference type="ARBA" id="ARBA00022553"/>
    </source>
</evidence>
<dbReference type="OMA" id="WLDLWSK"/>
<keyword evidence="5" id="KW-1185">Reference proteome</keyword>
<dbReference type="GO" id="GO:0005634">
    <property type="term" value="C:nucleus"/>
    <property type="evidence" value="ECO:0000318"/>
    <property type="project" value="GO_Central"/>
</dbReference>
<gene>
    <name evidence="4" type="ORF">NEMVEDRAFT_v1g184512</name>
</gene>
<dbReference type="InterPro" id="IPR056453">
    <property type="entry name" value="HTH_DNAJC9"/>
</dbReference>
<dbReference type="Pfam" id="PF23302">
    <property type="entry name" value="HTH_DNAJC9"/>
    <property type="match status" value="1"/>
</dbReference>
<feature type="region of interest" description="Disordered" evidence="2">
    <location>
        <begin position="179"/>
        <end position="207"/>
    </location>
</feature>
<dbReference type="PRINTS" id="PR00625">
    <property type="entry name" value="JDOMAIN"/>
</dbReference>
<dbReference type="PhylomeDB" id="A7S1H0"/>
<dbReference type="AlphaFoldDB" id="A7S1H0"/>
<sequence length="257" mass="29587">MPFLDELDRLFGVKNLYDVLGVSKTASESEIKRAYRKISLQVHPDRADKGEKEKATRKFQALSKSYCILSDKEKRAIYDESGEIDEENIDEDRDWTQYWRLLFKKVTLEDIRKFEASYKGSDEELSDLMSAYEDYKGDMDQIMENMLCSNDSDEDRFAEILQGLIKEKKVPKYKTFTHESKAKKNTRRKKAQQEAAEAEEMATELGLGNNEGSLQSLILKRQTDRAGALDSMIAGLEAKYCKPKKSKASTTKKQKKT</sequence>
<evidence type="ECO:0000313" key="5">
    <source>
        <dbReference type="Proteomes" id="UP000001593"/>
    </source>
</evidence>
<dbReference type="FunCoup" id="A7S1H0">
    <property type="interactions" value="569"/>
</dbReference>
<feature type="domain" description="J" evidence="3">
    <location>
        <begin position="15"/>
        <end position="82"/>
    </location>
</feature>
<dbReference type="PANTHER" id="PTHR44144">
    <property type="entry name" value="DNAJ HOMOLOG SUBFAMILY C MEMBER 9"/>
    <property type="match status" value="1"/>
</dbReference>
<proteinExistence type="predicted"/>
<organism evidence="4 5">
    <name type="scientific">Nematostella vectensis</name>
    <name type="common">Starlet sea anemone</name>
    <dbReference type="NCBI Taxonomy" id="45351"/>
    <lineage>
        <taxon>Eukaryota</taxon>
        <taxon>Metazoa</taxon>
        <taxon>Cnidaria</taxon>
        <taxon>Anthozoa</taxon>
        <taxon>Hexacorallia</taxon>
        <taxon>Actiniaria</taxon>
        <taxon>Edwardsiidae</taxon>
        <taxon>Nematostella</taxon>
    </lineage>
</organism>
<dbReference type="STRING" id="45351.A7S1H0"/>
<dbReference type="HOGENOM" id="CLU_055868_1_0_1"/>
<dbReference type="EMBL" id="DS469564">
    <property type="protein sequence ID" value="EDO42458.1"/>
    <property type="molecule type" value="Genomic_DNA"/>
</dbReference>
<dbReference type="InParanoid" id="A7S1H0"/>
<dbReference type="InterPro" id="IPR036869">
    <property type="entry name" value="J_dom_sf"/>
</dbReference>
<dbReference type="SMART" id="SM00271">
    <property type="entry name" value="DnaJ"/>
    <property type="match status" value="1"/>
</dbReference>
<dbReference type="InterPro" id="IPR052594">
    <property type="entry name" value="J_domain-containing_protein"/>
</dbReference>
<dbReference type="InterPro" id="IPR001623">
    <property type="entry name" value="DnaJ_domain"/>
</dbReference>
<evidence type="ECO:0000259" key="3">
    <source>
        <dbReference type="PROSITE" id="PS50076"/>
    </source>
</evidence>
<dbReference type="CDD" id="cd06257">
    <property type="entry name" value="DnaJ"/>
    <property type="match status" value="1"/>
</dbReference>
<dbReference type="KEGG" id="nve:5514333"/>
<dbReference type="Proteomes" id="UP000001593">
    <property type="component" value="Unassembled WGS sequence"/>
</dbReference>
<name>A7S1H0_NEMVE</name>
<dbReference type="OrthoDB" id="110024at2759"/>
<accession>A7S1H0</accession>
<protein>
    <recommendedName>
        <fullName evidence="3">J domain-containing protein</fullName>
    </recommendedName>
</protein>
<dbReference type="Gene3D" id="1.10.287.110">
    <property type="entry name" value="DnaJ domain"/>
    <property type="match status" value="1"/>
</dbReference>
<dbReference type="SUPFAM" id="SSF46565">
    <property type="entry name" value="Chaperone J-domain"/>
    <property type="match status" value="1"/>
</dbReference>